<protein>
    <recommendedName>
        <fullName evidence="3">Small-conductance mechanosensitive channel</fullName>
    </recommendedName>
</protein>
<dbReference type="EMBL" id="UOEU01000453">
    <property type="protein sequence ID" value="VAW33465.1"/>
    <property type="molecule type" value="Genomic_DNA"/>
</dbReference>
<sequence length="129" mass="14871">MIEQISQALADLFQSTLNFDLNNQFQRNLLFSFLIIMILWLVRWLAIRFLHRQYADNARLFYNGRKTIEYISVILGVLLVGRLWLEGIGTLVTYLGLLSAGIAIALQDLIVALAGWLFIVWRRPFVVGD</sequence>
<feature type="non-terminal residue" evidence="2">
    <location>
        <position position="129"/>
    </location>
</feature>
<feature type="transmembrane region" description="Helical" evidence="1">
    <location>
        <begin position="91"/>
        <end position="121"/>
    </location>
</feature>
<feature type="transmembrane region" description="Helical" evidence="1">
    <location>
        <begin position="29"/>
        <end position="46"/>
    </location>
</feature>
<gene>
    <name evidence="2" type="ORF">MNBD_CHLOROFLEXI01-751</name>
</gene>
<organism evidence="2">
    <name type="scientific">hydrothermal vent metagenome</name>
    <dbReference type="NCBI Taxonomy" id="652676"/>
    <lineage>
        <taxon>unclassified sequences</taxon>
        <taxon>metagenomes</taxon>
        <taxon>ecological metagenomes</taxon>
    </lineage>
</organism>
<keyword evidence="1" id="KW-1133">Transmembrane helix</keyword>
<name>A0A3B0UQV8_9ZZZZ</name>
<keyword evidence="1" id="KW-0472">Membrane</keyword>
<dbReference type="AlphaFoldDB" id="A0A3B0UQV8"/>
<reference evidence="2" key="1">
    <citation type="submission" date="2018-06" db="EMBL/GenBank/DDBJ databases">
        <authorList>
            <person name="Zhirakovskaya E."/>
        </authorList>
    </citation>
    <scope>NUCLEOTIDE SEQUENCE</scope>
</reference>
<accession>A0A3B0UQV8</accession>
<feature type="transmembrane region" description="Helical" evidence="1">
    <location>
        <begin position="67"/>
        <end position="85"/>
    </location>
</feature>
<evidence type="ECO:0000313" key="2">
    <source>
        <dbReference type="EMBL" id="VAW33465.1"/>
    </source>
</evidence>
<keyword evidence="1" id="KW-0812">Transmembrane</keyword>
<evidence type="ECO:0008006" key="3">
    <source>
        <dbReference type="Google" id="ProtNLM"/>
    </source>
</evidence>
<evidence type="ECO:0000256" key="1">
    <source>
        <dbReference type="SAM" id="Phobius"/>
    </source>
</evidence>
<proteinExistence type="predicted"/>